<dbReference type="InterPro" id="IPR036163">
    <property type="entry name" value="HMA_dom_sf"/>
</dbReference>
<dbReference type="EMBL" id="BBMT01000002">
    <property type="protein sequence ID" value="GAL32975.1"/>
    <property type="molecule type" value="Genomic_DNA"/>
</dbReference>
<keyword evidence="2" id="KW-0378">Hydrolase</keyword>
<reference evidence="2 3" key="1">
    <citation type="submission" date="2014-09" db="EMBL/GenBank/DDBJ databases">
        <title>Vibrio maritimus JCM 19240. (C210) whole genome shotgun sequence.</title>
        <authorList>
            <person name="Sawabe T."/>
            <person name="Meirelles P."/>
            <person name="Nakanishi M."/>
            <person name="Sayaka M."/>
            <person name="Hattori M."/>
            <person name="Ohkuma M."/>
        </authorList>
    </citation>
    <scope>NUCLEOTIDE SEQUENCE [LARGE SCALE GENOMIC DNA]</scope>
    <source>
        <strain evidence="2 3">JCM 19240</strain>
    </source>
</reference>
<organism evidence="2 3">
    <name type="scientific">Vibrio maritimus</name>
    <dbReference type="NCBI Taxonomy" id="990268"/>
    <lineage>
        <taxon>Bacteria</taxon>
        <taxon>Pseudomonadati</taxon>
        <taxon>Pseudomonadota</taxon>
        <taxon>Gammaproteobacteria</taxon>
        <taxon>Vibrionales</taxon>
        <taxon>Vibrionaceae</taxon>
        <taxon>Vibrio</taxon>
    </lineage>
</organism>
<reference evidence="2 3" key="2">
    <citation type="submission" date="2014-09" db="EMBL/GenBank/DDBJ databases">
        <authorList>
            <consortium name="NBRP consortium"/>
            <person name="Sawabe T."/>
            <person name="Meirelles P."/>
            <person name="Nakanishi M."/>
            <person name="Sayaka M."/>
            <person name="Hattori M."/>
            <person name="Ohkuma M."/>
        </authorList>
    </citation>
    <scope>NUCLEOTIDE SEQUENCE [LARGE SCALE GENOMIC DNA]</scope>
    <source>
        <strain evidence="2 3">JCM 19240</strain>
    </source>
</reference>
<dbReference type="EC" id="3.6.3.3" evidence="2"/>
<dbReference type="InterPro" id="IPR006121">
    <property type="entry name" value="HMA_dom"/>
</dbReference>
<keyword evidence="3" id="KW-1185">Reference proteome</keyword>
<dbReference type="Proteomes" id="UP000029224">
    <property type="component" value="Unassembled WGS sequence"/>
</dbReference>
<gene>
    <name evidence="2" type="ORF">JCM19240_6407</name>
</gene>
<dbReference type="GO" id="GO:0016787">
    <property type="term" value="F:hydrolase activity"/>
    <property type="evidence" value="ECO:0007669"/>
    <property type="project" value="UniProtKB-KW"/>
</dbReference>
<evidence type="ECO:0000256" key="1">
    <source>
        <dbReference type="SAM" id="MobiDB-lite"/>
    </source>
</evidence>
<dbReference type="CDD" id="cd00371">
    <property type="entry name" value="HMA"/>
    <property type="match status" value="1"/>
</dbReference>
<evidence type="ECO:0000313" key="2">
    <source>
        <dbReference type="EMBL" id="GAL32975.1"/>
    </source>
</evidence>
<dbReference type="AlphaFoldDB" id="A0A090SYY7"/>
<feature type="region of interest" description="Disordered" evidence="1">
    <location>
        <begin position="125"/>
        <end position="146"/>
    </location>
</feature>
<protein>
    <submittedName>
        <fullName evidence="2">Copper-translocating P-type ATPase</fullName>
        <ecNumber evidence="2">3.6.3.3</ecNumber>
        <ecNumber evidence="2">3.6.3.4</ecNumber>
    </submittedName>
</protein>
<dbReference type="EC" id="3.6.3.4" evidence="2"/>
<dbReference type="SUPFAM" id="SSF55008">
    <property type="entry name" value="HMA, heavy metal-associated domain"/>
    <property type="match status" value="2"/>
</dbReference>
<evidence type="ECO:0000313" key="3">
    <source>
        <dbReference type="Proteomes" id="UP000029224"/>
    </source>
</evidence>
<comment type="caution">
    <text evidence="2">The sequence shown here is derived from an EMBL/GenBank/DDBJ whole genome shotgun (WGS) entry which is preliminary data.</text>
</comment>
<dbReference type="GO" id="GO:0046872">
    <property type="term" value="F:metal ion binding"/>
    <property type="evidence" value="ECO:0007669"/>
    <property type="project" value="InterPro"/>
</dbReference>
<dbReference type="Gene3D" id="3.30.70.100">
    <property type="match status" value="2"/>
</dbReference>
<sequence length="194" mass="20795">MGCVNKVRNALEQSSADIEIKQLDKHVLTVATDTNIDNIIQPIANLGFEAKPVRYFELSGLNCGKCVAKLQAQLETLESSNIIALSKQSLTIESNLDVNLIQDNIKQVGFKAVLSDVPLVDVGSNKLNSTEENTTENKPSDSVEASATSAQASSSIQLLIQGMTCASCVSSVEKPCNLCLASTKHGLTWQSKAR</sequence>
<accession>A0A090SYY7</accession>
<name>A0A090SYY7_9VIBR</name>
<proteinExistence type="predicted"/>